<comment type="caution">
    <text evidence="1">The sequence shown here is derived from an EMBL/GenBank/DDBJ whole genome shotgun (WGS) entry which is preliminary data.</text>
</comment>
<evidence type="ECO:0000313" key="2">
    <source>
        <dbReference type="Proteomes" id="UP000004906"/>
    </source>
</evidence>
<sequence>MRTGRAMTMFYAGTPITCIWCDKSRYMTSHVVLVVITTF</sequence>
<dbReference type="EMBL" id="AFCI01000204">
    <property type="protein sequence ID" value="EHC41071.1"/>
    <property type="molecule type" value="Genomic_DNA"/>
</dbReference>
<protein>
    <submittedName>
        <fullName evidence="1">Uncharacterized protein</fullName>
    </submittedName>
</protein>
<evidence type="ECO:0000313" key="1">
    <source>
        <dbReference type="EMBL" id="EHC41071.1"/>
    </source>
</evidence>
<proteinExistence type="predicted"/>
<name>A0A6C8GSI3_SALET</name>
<gene>
    <name evidence="1" type="ORF">LTSEADE_0541</name>
</gene>
<reference evidence="1 2" key="1">
    <citation type="journal article" date="2011" name="BMC Genomics">
        <title>Genome sequencing reveals diversification of virulence factor content and possible host adaptation in distinct subpopulations of Salmonella enterica.</title>
        <authorList>
            <person name="den Bakker H.C."/>
            <person name="Moreno Switt A.I."/>
            <person name="Govoni G."/>
            <person name="Cummings C.A."/>
            <person name="Ranieri M.L."/>
            <person name="Degoricija L."/>
            <person name="Hoelzer K."/>
            <person name="Rodriguez-Rivera L.D."/>
            <person name="Brown S."/>
            <person name="Bolchacova E."/>
            <person name="Furtado M.R."/>
            <person name="Wiedmann M."/>
        </authorList>
    </citation>
    <scope>NUCLEOTIDE SEQUENCE [LARGE SCALE GENOMIC DNA]</scope>
    <source>
        <strain evidence="1 2">A4-669</strain>
    </source>
</reference>
<organism evidence="1 2">
    <name type="scientific">Salmonella enterica subsp. enterica serovar Adelaide str. A4-669</name>
    <dbReference type="NCBI Taxonomy" id="913063"/>
    <lineage>
        <taxon>Bacteria</taxon>
        <taxon>Pseudomonadati</taxon>
        <taxon>Pseudomonadota</taxon>
        <taxon>Gammaproteobacteria</taxon>
        <taxon>Enterobacterales</taxon>
        <taxon>Enterobacteriaceae</taxon>
        <taxon>Salmonella</taxon>
    </lineage>
</organism>
<accession>A0A6C8GSI3</accession>
<dbReference type="Proteomes" id="UP000004906">
    <property type="component" value="Unassembled WGS sequence"/>
</dbReference>
<dbReference type="AlphaFoldDB" id="A0A6C8GSI3"/>